<dbReference type="SUPFAM" id="SSF51230">
    <property type="entry name" value="Single hybrid motif"/>
    <property type="match status" value="1"/>
</dbReference>
<keyword evidence="1" id="KW-1133">Transmembrane helix</keyword>
<evidence type="ECO:0000256" key="2">
    <source>
        <dbReference type="SAM" id="SignalP"/>
    </source>
</evidence>
<organism evidence="3">
    <name type="scientific">Noctiluca scintillans</name>
    <name type="common">Sea sparkle</name>
    <name type="synonym">Red tide dinoflagellate</name>
    <dbReference type="NCBI Taxonomy" id="2966"/>
    <lineage>
        <taxon>Eukaryota</taxon>
        <taxon>Sar</taxon>
        <taxon>Alveolata</taxon>
        <taxon>Dinophyceae</taxon>
        <taxon>Noctilucales</taxon>
        <taxon>Noctilucaceae</taxon>
        <taxon>Noctiluca</taxon>
    </lineage>
</organism>
<reference evidence="3" key="1">
    <citation type="submission" date="2021-01" db="EMBL/GenBank/DDBJ databases">
        <authorList>
            <person name="Corre E."/>
            <person name="Pelletier E."/>
            <person name="Niang G."/>
            <person name="Scheremetjew M."/>
            <person name="Finn R."/>
            <person name="Kale V."/>
            <person name="Holt S."/>
            <person name="Cochrane G."/>
            <person name="Meng A."/>
            <person name="Brown T."/>
            <person name="Cohen L."/>
        </authorList>
    </citation>
    <scope>NUCLEOTIDE SEQUENCE</scope>
</reference>
<keyword evidence="2" id="KW-0732">Signal</keyword>
<name>A0A7S1FAK4_NOCSC</name>
<accession>A0A7S1FAK4</accession>
<sequence length="614" mass="66548">MELSFFLLLLFGLRGSLSHERRLEELQVAPETQIGITGIDGATFVEFIAGLGSQLMQDAPILTVLVDGEERSIDTPVRGFLVDRAALQKGDALSSSTIIGVMVPPLKALGCQSRVHAPNVHGGVFKSYVGTVGDKVSESTSVYEITSNVGVTQSITSGIDGALQAVMELLPGQAIPSFATVALVLHSCTLKVGAGEFGVPMAEPAIFVQYLVDLGGYVGEGDNIAEVTVADETSYLTAPTGGYVVDMYPLLHGDEIPVRKDIVVVVPPIEPVGTDVETTATDDDGLFFQKYNTSIGDPIDEGVLFMEATDGPGNKHYVGAYEGGKVKKLLPLTKGQRVPPNANLLIVETEDSPWWILVLVTLLLCCVGVLALLCCREQERPPKEDAREMLIEPVAEEPEPVPEPVVVEPPPPPPITPEGVRIDFQTVDGATVTKYFSYRPIGIIFNKRAPIELMDFHFNSYGETQGVQLGWVITRIGDEDVTGINDFNVLMHKLHDSLVPFPWWPLRAEFTTPSGSHEVIQFVKQPLGMTFSRHAPITINHLKPNSYAASMGVQEGWVLQKLGDVELQPDSNFKCVEDLLLDALSRLEPIPGLALLKTKSSGSFRSKSLDLTNQ</sequence>
<dbReference type="AlphaFoldDB" id="A0A7S1FAK4"/>
<protein>
    <submittedName>
        <fullName evidence="3">Uncharacterized protein</fullName>
    </submittedName>
</protein>
<feature type="chain" id="PRO_5030952420" evidence="2">
    <location>
        <begin position="19"/>
        <end position="614"/>
    </location>
</feature>
<evidence type="ECO:0000313" key="3">
    <source>
        <dbReference type="EMBL" id="CAD8853267.1"/>
    </source>
</evidence>
<keyword evidence="1" id="KW-0812">Transmembrane</keyword>
<evidence type="ECO:0000256" key="1">
    <source>
        <dbReference type="SAM" id="Phobius"/>
    </source>
</evidence>
<dbReference type="InterPro" id="IPR011053">
    <property type="entry name" value="Single_hybrid_motif"/>
</dbReference>
<dbReference type="EMBL" id="HBFQ01038953">
    <property type="protein sequence ID" value="CAD8853267.1"/>
    <property type="molecule type" value="Transcribed_RNA"/>
</dbReference>
<proteinExistence type="predicted"/>
<gene>
    <name evidence="3" type="ORF">NSCI0253_LOCUS27617</name>
</gene>
<feature type="transmembrane region" description="Helical" evidence="1">
    <location>
        <begin position="354"/>
        <end position="375"/>
    </location>
</feature>
<feature type="signal peptide" evidence="2">
    <location>
        <begin position="1"/>
        <end position="18"/>
    </location>
</feature>
<keyword evidence="1" id="KW-0472">Membrane</keyword>